<dbReference type="AlphaFoldDB" id="A0AAV4ENB2"/>
<sequence length="114" mass="13145">MRLFLSLTVHFWSFPRYKRLLGSKQCHSRTVIRASAEYLNKILEQKKYPFSRLRRHAYRELRPYVQKAIAYHVVMSIGSVGFTADDWLTGLVSPSASLDFLSNGLRLPGRADNA</sequence>
<comment type="caution">
    <text evidence="1">The sequence shown here is derived from an EMBL/GenBank/DDBJ whole genome shotgun (WGS) entry which is preliminary data.</text>
</comment>
<dbReference type="Proteomes" id="UP000762676">
    <property type="component" value="Unassembled WGS sequence"/>
</dbReference>
<proteinExistence type="predicted"/>
<dbReference type="EMBL" id="BMAT01010861">
    <property type="protein sequence ID" value="GFR61938.1"/>
    <property type="molecule type" value="Genomic_DNA"/>
</dbReference>
<keyword evidence="2" id="KW-1185">Reference proteome</keyword>
<accession>A0AAV4ENB2</accession>
<evidence type="ECO:0000313" key="1">
    <source>
        <dbReference type="EMBL" id="GFR61938.1"/>
    </source>
</evidence>
<evidence type="ECO:0000313" key="2">
    <source>
        <dbReference type="Proteomes" id="UP000762676"/>
    </source>
</evidence>
<name>A0AAV4ENB2_9GAST</name>
<organism evidence="1 2">
    <name type="scientific">Elysia marginata</name>
    <dbReference type="NCBI Taxonomy" id="1093978"/>
    <lineage>
        <taxon>Eukaryota</taxon>
        <taxon>Metazoa</taxon>
        <taxon>Spiralia</taxon>
        <taxon>Lophotrochozoa</taxon>
        <taxon>Mollusca</taxon>
        <taxon>Gastropoda</taxon>
        <taxon>Heterobranchia</taxon>
        <taxon>Euthyneura</taxon>
        <taxon>Panpulmonata</taxon>
        <taxon>Sacoglossa</taxon>
        <taxon>Placobranchoidea</taxon>
        <taxon>Plakobranchidae</taxon>
        <taxon>Elysia</taxon>
    </lineage>
</organism>
<gene>
    <name evidence="1" type="ORF">ElyMa_005443500</name>
</gene>
<protein>
    <submittedName>
        <fullName evidence="1">Uncharacterized protein</fullName>
    </submittedName>
</protein>
<reference evidence="1 2" key="1">
    <citation type="journal article" date="2021" name="Elife">
        <title>Chloroplast acquisition without the gene transfer in kleptoplastic sea slugs, Plakobranchus ocellatus.</title>
        <authorList>
            <person name="Maeda T."/>
            <person name="Takahashi S."/>
            <person name="Yoshida T."/>
            <person name="Shimamura S."/>
            <person name="Takaki Y."/>
            <person name="Nagai Y."/>
            <person name="Toyoda A."/>
            <person name="Suzuki Y."/>
            <person name="Arimoto A."/>
            <person name="Ishii H."/>
            <person name="Satoh N."/>
            <person name="Nishiyama T."/>
            <person name="Hasebe M."/>
            <person name="Maruyama T."/>
            <person name="Minagawa J."/>
            <person name="Obokata J."/>
            <person name="Shigenobu S."/>
        </authorList>
    </citation>
    <scope>NUCLEOTIDE SEQUENCE [LARGE SCALE GENOMIC DNA]</scope>
</reference>